<dbReference type="RefSeq" id="WP_397091049.1">
    <property type="nucleotide sequence ID" value="NZ_JBITGY010000017.1"/>
</dbReference>
<dbReference type="Proteomes" id="UP001612741">
    <property type="component" value="Unassembled WGS sequence"/>
</dbReference>
<proteinExistence type="predicted"/>
<dbReference type="EMBL" id="JBITGY010000017">
    <property type="protein sequence ID" value="MFI6505043.1"/>
    <property type="molecule type" value="Genomic_DNA"/>
</dbReference>
<gene>
    <name evidence="2" type="ORF">ACIBG2_47210</name>
</gene>
<reference evidence="2 3" key="1">
    <citation type="submission" date="2024-10" db="EMBL/GenBank/DDBJ databases">
        <title>The Natural Products Discovery Center: Release of the First 8490 Sequenced Strains for Exploring Actinobacteria Biosynthetic Diversity.</title>
        <authorList>
            <person name="Kalkreuter E."/>
            <person name="Kautsar S.A."/>
            <person name="Yang D."/>
            <person name="Bader C.D."/>
            <person name="Teijaro C.N."/>
            <person name="Fluegel L."/>
            <person name="Davis C.M."/>
            <person name="Simpson J.R."/>
            <person name="Lauterbach L."/>
            <person name="Steele A.D."/>
            <person name="Gui C."/>
            <person name="Meng S."/>
            <person name="Li G."/>
            <person name="Viehrig K."/>
            <person name="Ye F."/>
            <person name="Su P."/>
            <person name="Kiefer A.F."/>
            <person name="Nichols A."/>
            <person name="Cepeda A.J."/>
            <person name="Yan W."/>
            <person name="Fan B."/>
            <person name="Jiang Y."/>
            <person name="Adhikari A."/>
            <person name="Zheng C.-J."/>
            <person name="Schuster L."/>
            <person name="Cowan T.M."/>
            <person name="Smanski M.J."/>
            <person name="Chevrette M.G."/>
            <person name="De Carvalho L.P.S."/>
            <person name="Shen B."/>
        </authorList>
    </citation>
    <scope>NUCLEOTIDE SEQUENCE [LARGE SCALE GENOMIC DNA]</scope>
    <source>
        <strain evidence="2 3">NPDC050545</strain>
    </source>
</reference>
<feature type="chain" id="PRO_5046913828" evidence="1">
    <location>
        <begin position="25"/>
        <end position="102"/>
    </location>
</feature>
<organism evidence="2 3">
    <name type="scientific">Nonomuraea typhae</name>
    <dbReference type="NCBI Taxonomy" id="2603600"/>
    <lineage>
        <taxon>Bacteria</taxon>
        <taxon>Bacillati</taxon>
        <taxon>Actinomycetota</taxon>
        <taxon>Actinomycetes</taxon>
        <taxon>Streptosporangiales</taxon>
        <taxon>Streptosporangiaceae</taxon>
        <taxon>Nonomuraea</taxon>
    </lineage>
</organism>
<keyword evidence="3" id="KW-1185">Reference proteome</keyword>
<evidence type="ECO:0000313" key="2">
    <source>
        <dbReference type="EMBL" id="MFI6505043.1"/>
    </source>
</evidence>
<accession>A0ABW7ZA37</accession>
<dbReference type="InterPro" id="IPR036379">
    <property type="entry name" value="A-amylase_inhib_sf"/>
</dbReference>
<feature type="signal peptide" evidence="1">
    <location>
        <begin position="1"/>
        <end position="24"/>
    </location>
</feature>
<name>A0ABW7ZA37_9ACTN</name>
<keyword evidence="1" id="KW-0732">Signal</keyword>
<protein>
    <submittedName>
        <fullName evidence="2">Uncharacterized protein</fullName>
    </submittedName>
</protein>
<evidence type="ECO:0000256" key="1">
    <source>
        <dbReference type="SAM" id="SignalP"/>
    </source>
</evidence>
<sequence>MNFKKSLTVAAAIIGGAIALTLPAAPATATSAAMSPCTIDTPWFKDGWLPKVDVQNICMGSIKVRVIWDYAHDSDCVWMSIGEKRTFAPTVTFGRFNRTETC</sequence>
<dbReference type="Gene3D" id="2.60.40.20">
    <property type="entry name" value="Alpha-amylase inhibitor"/>
    <property type="match status" value="1"/>
</dbReference>
<evidence type="ECO:0000313" key="3">
    <source>
        <dbReference type="Proteomes" id="UP001612741"/>
    </source>
</evidence>
<comment type="caution">
    <text evidence="2">The sequence shown here is derived from an EMBL/GenBank/DDBJ whole genome shotgun (WGS) entry which is preliminary data.</text>
</comment>